<dbReference type="EMBL" id="WTPW01000106">
    <property type="protein sequence ID" value="KAF0547350.1"/>
    <property type="molecule type" value="Genomic_DNA"/>
</dbReference>
<dbReference type="CDD" id="cd21112">
    <property type="entry name" value="alphaLP-like"/>
    <property type="match status" value="1"/>
</dbReference>
<protein>
    <submittedName>
        <fullName evidence="1">S1 family peptidase</fullName>
    </submittedName>
</protein>
<comment type="caution">
    <text evidence="1">The sequence shown here is derived from an EMBL/GenBank/DDBJ whole genome shotgun (WGS) entry which is preliminary data.</text>
</comment>
<reference evidence="1 2" key="1">
    <citation type="journal article" date="2019" name="Environ. Microbiol.">
        <title>At the nexus of three kingdoms: the genome of the mycorrhizal fungus Gigaspora margarita provides insights into plant, endobacterial and fungal interactions.</title>
        <authorList>
            <person name="Venice F."/>
            <person name="Ghignone S."/>
            <person name="Salvioli di Fossalunga A."/>
            <person name="Amselem J."/>
            <person name="Novero M."/>
            <person name="Xianan X."/>
            <person name="Sedzielewska Toro K."/>
            <person name="Morin E."/>
            <person name="Lipzen A."/>
            <person name="Grigoriev I.V."/>
            <person name="Henrissat B."/>
            <person name="Martin F.M."/>
            <person name="Bonfante P."/>
        </authorList>
    </citation>
    <scope>NUCLEOTIDE SEQUENCE [LARGE SCALE GENOMIC DNA]</scope>
    <source>
        <strain evidence="1 2">BEG34</strain>
    </source>
</reference>
<evidence type="ECO:0000313" key="1">
    <source>
        <dbReference type="EMBL" id="KAF0547350.1"/>
    </source>
</evidence>
<dbReference type="Proteomes" id="UP000439903">
    <property type="component" value="Unassembled WGS sequence"/>
</dbReference>
<dbReference type="InterPro" id="IPR009003">
    <property type="entry name" value="Peptidase_S1_PA"/>
</dbReference>
<dbReference type="InterPro" id="IPR043504">
    <property type="entry name" value="Peptidase_S1_PA_chymotrypsin"/>
</dbReference>
<sequence length="256" mass="28595">MQYSETYPTDSTPLESNFEKRKRLIEYRLLGGDGLHDITGQEVCSVGLWVRDSNGQDYIITAGHCDFVSPRNQQGFVDFYQKGWHSSPTYNYIGPLEYHSYTPYDFGLIKYIGTNVTLSTLICNFDHQTIYPVLYVKNVGVETNVGTSLCISGQTSHVTCGKVVELDVVAMFEHPISTLNVTERELIRTDIKCGPGDSGGTVFYYDALRIPYILVVGTVVGINDVGCAFLPIPVSFRAARLDFNLNLTVVYTPQNE</sequence>
<accession>A0A8H4AZG3</accession>
<dbReference type="Gene3D" id="2.40.10.10">
    <property type="entry name" value="Trypsin-like serine proteases"/>
    <property type="match status" value="2"/>
</dbReference>
<proteinExistence type="predicted"/>
<gene>
    <name evidence="1" type="ORF">F8M41_000660</name>
</gene>
<name>A0A8H4AZG3_GIGMA</name>
<keyword evidence="2" id="KW-1185">Reference proteome</keyword>
<evidence type="ECO:0000313" key="2">
    <source>
        <dbReference type="Proteomes" id="UP000439903"/>
    </source>
</evidence>
<organism evidence="1 2">
    <name type="scientific">Gigaspora margarita</name>
    <dbReference type="NCBI Taxonomy" id="4874"/>
    <lineage>
        <taxon>Eukaryota</taxon>
        <taxon>Fungi</taxon>
        <taxon>Fungi incertae sedis</taxon>
        <taxon>Mucoromycota</taxon>
        <taxon>Glomeromycotina</taxon>
        <taxon>Glomeromycetes</taxon>
        <taxon>Diversisporales</taxon>
        <taxon>Gigasporaceae</taxon>
        <taxon>Gigaspora</taxon>
    </lineage>
</organism>
<dbReference type="SUPFAM" id="SSF50494">
    <property type="entry name" value="Trypsin-like serine proteases"/>
    <property type="match status" value="1"/>
</dbReference>
<dbReference type="AlphaFoldDB" id="A0A8H4AZG3"/>